<keyword evidence="8" id="KW-1185">Reference proteome</keyword>
<dbReference type="OrthoDB" id="9789677at2"/>
<dbReference type="GO" id="GO:0030026">
    <property type="term" value="P:intracellular manganese ion homeostasis"/>
    <property type="evidence" value="ECO:0007669"/>
    <property type="project" value="InterPro"/>
</dbReference>
<comment type="subcellular location">
    <subcellularLocation>
        <location evidence="1">Endomembrane system</location>
        <topology evidence="1">Multi-pass membrane protein</topology>
    </subcellularLocation>
</comment>
<dbReference type="EMBL" id="JXMU01000019">
    <property type="protein sequence ID" value="KPB00548.1"/>
    <property type="molecule type" value="Genomic_DNA"/>
</dbReference>
<feature type="transmembrane region" description="Helical" evidence="6">
    <location>
        <begin position="52"/>
        <end position="74"/>
    </location>
</feature>
<proteinExistence type="predicted"/>
<dbReference type="CDD" id="cd02432">
    <property type="entry name" value="Nodulin-21_like_1"/>
    <property type="match status" value="1"/>
</dbReference>
<evidence type="ECO:0000256" key="1">
    <source>
        <dbReference type="ARBA" id="ARBA00004127"/>
    </source>
</evidence>
<dbReference type="Pfam" id="PF01988">
    <property type="entry name" value="VIT1"/>
    <property type="match status" value="1"/>
</dbReference>
<feature type="transmembrane region" description="Helical" evidence="6">
    <location>
        <begin position="180"/>
        <end position="198"/>
    </location>
</feature>
<dbReference type="RefSeq" id="WP_053999799.1">
    <property type="nucleotide sequence ID" value="NZ_JXMU01000019.1"/>
</dbReference>
<dbReference type="PATRIC" id="fig|1514904.3.peg.1439"/>
<dbReference type="GO" id="GO:0005384">
    <property type="term" value="F:manganese ion transmembrane transporter activity"/>
    <property type="evidence" value="ECO:0007669"/>
    <property type="project" value="InterPro"/>
</dbReference>
<evidence type="ECO:0000313" key="7">
    <source>
        <dbReference type="EMBL" id="KPB00548.1"/>
    </source>
</evidence>
<dbReference type="AlphaFoldDB" id="A0A0N0E6Y1"/>
<comment type="caution">
    <text evidence="7">The sequence shown here is derived from an EMBL/GenBank/DDBJ whole genome shotgun (WGS) entry which is preliminary data.</text>
</comment>
<keyword evidence="5" id="KW-0175">Coiled coil</keyword>
<keyword evidence="4 6" id="KW-0472">Membrane</keyword>
<feature type="transmembrane region" description="Helical" evidence="6">
    <location>
        <begin position="210"/>
        <end position="232"/>
    </location>
</feature>
<dbReference type="Proteomes" id="UP000038011">
    <property type="component" value="Unassembled WGS sequence"/>
</dbReference>
<feature type="coiled-coil region" evidence="5">
    <location>
        <begin position="77"/>
        <end position="104"/>
    </location>
</feature>
<name>A0A0N0E6Y1_9HYPH</name>
<dbReference type="InterPro" id="IPR008217">
    <property type="entry name" value="Ccc1_fam"/>
</dbReference>
<organism evidence="7 8">
    <name type="scientific">Ahrensia marina</name>
    <dbReference type="NCBI Taxonomy" id="1514904"/>
    <lineage>
        <taxon>Bacteria</taxon>
        <taxon>Pseudomonadati</taxon>
        <taxon>Pseudomonadota</taxon>
        <taxon>Alphaproteobacteria</taxon>
        <taxon>Hyphomicrobiales</taxon>
        <taxon>Ahrensiaceae</taxon>
        <taxon>Ahrensia</taxon>
    </lineage>
</organism>
<reference evidence="7 8" key="1">
    <citation type="submission" date="2015-01" db="EMBL/GenBank/DDBJ databases">
        <title>Ahrensia donghaiensis sp. nov., a novel dimethylsulphoniopropionate-cleavage bacterium isolated from seawater and emended descriptions of the genus Ahrensia and Ahrensia kielensis.</title>
        <authorList>
            <person name="Liu J."/>
        </authorList>
    </citation>
    <scope>NUCLEOTIDE SEQUENCE [LARGE SCALE GENOMIC DNA]</scope>
    <source>
        <strain evidence="7 8">LZD062</strain>
    </source>
</reference>
<evidence type="ECO:0000256" key="3">
    <source>
        <dbReference type="ARBA" id="ARBA00022989"/>
    </source>
</evidence>
<evidence type="ECO:0000313" key="8">
    <source>
        <dbReference type="Proteomes" id="UP000038011"/>
    </source>
</evidence>
<evidence type="ECO:0000256" key="4">
    <source>
        <dbReference type="ARBA" id="ARBA00023136"/>
    </source>
</evidence>
<sequence>MSPDFPSAHPDDPHYISRSGWLRAAVLGANDGIVSISSLIVGVAAASSDQTSILIAGLAGLVAGAMSMASGEYVSVSSQADIEKADIKREAAALKENHKEEFDELAAIYELRGLKRETAEQVAHELTEDDPLRAHIRDELGLSEHQSANPLQAAFASAFTFSMAAALPLLAAFFAPSDAIIMTVLITTIAALIMLGALGAKLGGAPIVPAAIRVLIWGTIAMAITACVGWAFGVTLD</sequence>
<protein>
    <submittedName>
        <fullName evidence="7">Membrane protein</fullName>
    </submittedName>
</protein>
<accession>A0A0N0E6Y1</accession>
<dbReference type="GO" id="GO:0012505">
    <property type="term" value="C:endomembrane system"/>
    <property type="evidence" value="ECO:0007669"/>
    <property type="project" value="UniProtKB-SubCell"/>
</dbReference>
<keyword evidence="3 6" id="KW-1133">Transmembrane helix</keyword>
<evidence type="ECO:0000256" key="5">
    <source>
        <dbReference type="SAM" id="Coils"/>
    </source>
</evidence>
<feature type="transmembrane region" description="Helical" evidence="6">
    <location>
        <begin position="153"/>
        <end position="174"/>
    </location>
</feature>
<feature type="transmembrane region" description="Helical" evidence="6">
    <location>
        <begin position="21"/>
        <end position="46"/>
    </location>
</feature>
<dbReference type="PANTHER" id="PTHR31851">
    <property type="entry name" value="FE(2+)/MN(2+) TRANSPORTER PCL1"/>
    <property type="match status" value="1"/>
</dbReference>
<dbReference type="STRING" id="1514904.SU32_12920"/>
<keyword evidence="2 6" id="KW-0812">Transmembrane</keyword>
<gene>
    <name evidence="7" type="ORF">SU32_12920</name>
</gene>
<evidence type="ECO:0000256" key="2">
    <source>
        <dbReference type="ARBA" id="ARBA00022692"/>
    </source>
</evidence>
<evidence type="ECO:0000256" key="6">
    <source>
        <dbReference type="SAM" id="Phobius"/>
    </source>
</evidence>